<proteinExistence type="predicted"/>
<dbReference type="InterPro" id="IPR014755">
    <property type="entry name" value="Cu-Rt/internalin_Ig-like"/>
</dbReference>
<evidence type="ECO:0000256" key="2">
    <source>
        <dbReference type="ARBA" id="ARBA00022723"/>
    </source>
</evidence>
<name>A0A2Z3RVP2_9MICO</name>
<evidence type="ECO:0000313" key="9">
    <source>
        <dbReference type="Proteomes" id="UP000246894"/>
    </source>
</evidence>
<feature type="signal peptide" evidence="6">
    <location>
        <begin position="1"/>
        <end position="28"/>
    </location>
</feature>
<dbReference type="GO" id="GO:0046688">
    <property type="term" value="P:response to copper ion"/>
    <property type="evidence" value="ECO:0007669"/>
    <property type="project" value="InterPro"/>
</dbReference>
<gene>
    <name evidence="8" type="ORF">AURMO_00329</name>
</gene>
<dbReference type="PANTHER" id="PTHR34820">
    <property type="entry name" value="INNER MEMBRANE PROTEIN YEBZ"/>
    <property type="match status" value="1"/>
</dbReference>
<evidence type="ECO:0000259" key="7">
    <source>
        <dbReference type="Pfam" id="PF04234"/>
    </source>
</evidence>
<comment type="subcellular location">
    <subcellularLocation>
        <location evidence="1">Cell envelope</location>
    </subcellularLocation>
</comment>
<protein>
    <submittedName>
        <fullName evidence="8">Copper resistance protein C</fullName>
    </submittedName>
</protein>
<dbReference type="KEGG" id="aum:AURMO_00329"/>
<organism evidence="8 9">
    <name type="scientific">Aurantimicrobium photophilum</name>
    <dbReference type="NCBI Taxonomy" id="1987356"/>
    <lineage>
        <taxon>Bacteria</taxon>
        <taxon>Bacillati</taxon>
        <taxon>Actinomycetota</taxon>
        <taxon>Actinomycetes</taxon>
        <taxon>Micrococcales</taxon>
        <taxon>Microbacteriaceae</taxon>
        <taxon>Aurantimicrobium</taxon>
    </lineage>
</organism>
<dbReference type="GO" id="GO:0005886">
    <property type="term" value="C:plasma membrane"/>
    <property type="evidence" value="ECO:0007669"/>
    <property type="project" value="TreeGrafter"/>
</dbReference>
<evidence type="ECO:0000313" key="8">
    <source>
        <dbReference type="EMBL" id="AWR20947.1"/>
    </source>
</evidence>
<dbReference type="Pfam" id="PF04234">
    <property type="entry name" value="CopC"/>
    <property type="match status" value="1"/>
</dbReference>
<evidence type="ECO:0000256" key="3">
    <source>
        <dbReference type="ARBA" id="ARBA00022729"/>
    </source>
</evidence>
<keyword evidence="2" id="KW-0479">Metal-binding</keyword>
<dbReference type="InterPro" id="IPR014756">
    <property type="entry name" value="Ig_E-set"/>
</dbReference>
<evidence type="ECO:0000256" key="6">
    <source>
        <dbReference type="SAM" id="SignalP"/>
    </source>
</evidence>
<dbReference type="InterPro" id="IPR032694">
    <property type="entry name" value="CopC/D"/>
</dbReference>
<feature type="chain" id="PRO_5016430127" evidence="6">
    <location>
        <begin position="29"/>
        <end position="199"/>
    </location>
</feature>
<dbReference type="PANTHER" id="PTHR34820:SF4">
    <property type="entry name" value="INNER MEMBRANE PROTEIN YEBZ"/>
    <property type="match status" value="1"/>
</dbReference>
<dbReference type="RefSeq" id="WP_110232844.1">
    <property type="nucleotide sequence ID" value="NZ_CP023994.1"/>
</dbReference>
<sequence precursor="true">MIRRIASIIATALMALFVVMGTTSVAHAHSDTFQSVPANESVVSTPVVELQFTFVEAVAQEFAPEVSLVNAEGAAAELGTPTFDVTGATMTVPIVTGALPNGVYTASYRIVSQDGHPASGSFSFTVEGSDADPLGEAVPVEEEAVVTEADEELMVTSSGTDAGNGQLQLALGLGAAGAVALAAVIVIVALRRRRNSSAK</sequence>
<dbReference type="Gene3D" id="2.60.40.1220">
    <property type="match status" value="1"/>
</dbReference>
<dbReference type="GO" id="GO:0005507">
    <property type="term" value="F:copper ion binding"/>
    <property type="evidence" value="ECO:0007669"/>
    <property type="project" value="InterPro"/>
</dbReference>
<dbReference type="InterPro" id="IPR007348">
    <property type="entry name" value="CopC_dom"/>
</dbReference>
<dbReference type="GO" id="GO:0042597">
    <property type="term" value="C:periplasmic space"/>
    <property type="evidence" value="ECO:0007669"/>
    <property type="project" value="InterPro"/>
</dbReference>
<dbReference type="AlphaFoldDB" id="A0A2Z3RVP2"/>
<dbReference type="OrthoDB" id="5242236at2"/>
<evidence type="ECO:0000256" key="4">
    <source>
        <dbReference type="ARBA" id="ARBA00023008"/>
    </source>
</evidence>
<keyword evidence="5" id="KW-0472">Membrane</keyword>
<feature type="domain" description="CopC" evidence="7">
    <location>
        <begin position="29"/>
        <end position="126"/>
    </location>
</feature>
<dbReference type="Proteomes" id="UP000246894">
    <property type="component" value="Chromosome"/>
</dbReference>
<keyword evidence="3 6" id="KW-0732">Signal</keyword>
<evidence type="ECO:0000256" key="5">
    <source>
        <dbReference type="SAM" id="Phobius"/>
    </source>
</evidence>
<keyword evidence="5" id="KW-1133">Transmembrane helix</keyword>
<dbReference type="GO" id="GO:0006825">
    <property type="term" value="P:copper ion transport"/>
    <property type="evidence" value="ECO:0007669"/>
    <property type="project" value="InterPro"/>
</dbReference>
<dbReference type="EMBL" id="CP023994">
    <property type="protein sequence ID" value="AWR20947.1"/>
    <property type="molecule type" value="Genomic_DNA"/>
</dbReference>
<dbReference type="GO" id="GO:0030313">
    <property type="term" value="C:cell envelope"/>
    <property type="evidence" value="ECO:0007669"/>
    <property type="project" value="UniProtKB-SubCell"/>
</dbReference>
<keyword evidence="4" id="KW-0186">Copper</keyword>
<reference evidence="8 9" key="1">
    <citation type="submission" date="2017-10" db="EMBL/GenBank/DDBJ databases">
        <title>Genome of an Actinobacterium that displays light-enhanced growth.</title>
        <authorList>
            <person name="Maresca J.A."/>
            <person name="Hempel P."/>
            <person name="Shevchenko O."/>
            <person name="Miller K.J."/>
            <person name="Hahn M.W."/>
        </authorList>
    </citation>
    <scope>NUCLEOTIDE SEQUENCE [LARGE SCALE GENOMIC DNA]</scope>
    <source>
        <strain evidence="8 9">MWH-Mo1</strain>
    </source>
</reference>
<keyword evidence="9" id="KW-1185">Reference proteome</keyword>
<accession>A0A2Z3RVP2</accession>
<dbReference type="SUPFAM" id="SSF81296">
    <property type="entry name" value="E set domains"/>
    <property type="match status" value="1"/>
</dbReference>
<evidence type="ECO:0000256" key="1">
    <source>
        <dbReference type="ARBA" id="ARBA00004196"/>
    </source>
</evidence>
<feature type="transmembrane region" description="Helical" evidence="5">
    <location>
        <begin position="169"/>
        <end position="190"/>
    </location>
</feature>
<keyword evidence="5" id="KW-0812">Transmembrane</keyword>